<feature type="transmembrane region" description="Helical" evidence="5">
    <location>
        <begin position="151"/>
        <end position="175"/>
    </location>
</feature>
<protein>
    <recommendedName>
        <fullName evidence="6">Major facilitator superfamily (MFS) profile domain-containing protein</fullName>
    </recommendedName>
</protein>
<evidence type="ECO:0000313" key="8">
    <source>
        <dbReference type="Proteomes" id="UP001347796"/>
    </source>
</evidence>
<evidence type="ECO:0000256" key="5">
    <source>
        <dbReference type="SAM" id="Phobius"/>
    </source>
</evidence>
<dbReference type="PROSITE" id="PS50850">
    <property type="entry name" value="MFS"/>
    <property type="match status" value="1"/>
</dbReference>
<evidence type="ECO:0000256" key="1">
    <source>
        <dbReference type="ARBA" id="ARBA00004141"/>
    </source>
</evidence>
<reference evidence="7 8" key="1">
    <citation type="submission" date="2024-01" db="EMBL/GenBank/DDBJ databases">
        <title>The genome of the rayed Mediterranean limpet Patella caerulea (Linnaeus, 1758).</title>
        <authorList>
            <person name="Anh-Thu Weber A."/>
            <person name="Halstead-Nussloch G."/>
        </authorList>
    </citation>
    <scope>NUCLEOTIDE SEQUENCE [LARGE SCALE GENOMIC DNA]</scope>
    <source>
        <strain evidence="7">AATW-2023a</strain>
        <tissue evidence="7">Whole specimen</tissue>
    </source>
</reference>
<dbReference type="GO" id="GO:0016020">
    <property type="term" value="C:membrane"/>
    <property type="evidence" value="ECO:0007669"/>
    <property type="project" value="UniProtKB-SubCell"/>
</dbReference>
<keyword evidence="2 5" id="KW-0812">Transmembrane</keyword>
<feature type="domain" description="Major facilitator superfamily (MFS) profile" evidence="6">
    <location>
        <begin position="27"/>
        <end position="458"/>
    </location>
</feature>
<keyword evidence="3 5" id="KW-1133">Transmembrane helix</keyword>
<accession>A0AAN8JT39</accession>
<keyword evidence="8" id="KW-1185">Reference proteome</keyword>
<dbReference type="SUPFAM" id="SSF103473">
    <property type="entry name" value="MFS general substrate transporter"/>
    <property type="match status" value="1"/>
</dbReference>
<evidence type="ECO:0000256" key="4">
    <source>
        <dbReference type="ARBA" id="ARBA00023136"/>
    </source>
</evidence>
<dbReference type="EMBL" id="JAZGQO010000007">
    <property type="protein sequence ID" value="KAK6181344.1"/>
    <property type="molecule type" value="Genomic_DNA"/>
</dbReference>
<dbReference type="PANTHER" id="PTHR23507:SF1">
    <property type="entry name" value="FI18259P1-RELATED"/>
    <property type="match status" value="1"/>
</dbReference>
<feature type="transmembrane region" description="Helical" evidence="5">
    <location>
        <begin position="344"/>
        <end position="362"/>
    </location>
</feature>
<organism evidence="7 8">
    <name type="scientific">Patella caerulea</name>
    <name type="common">Rayed Mediterranean limpet</name>
    <dbReference type="NCBI Taxonomy" id="87958"/>
    <lineage>
        <taxon>Eukaryota</taxon>
        <taxon>Metazoa</taxon>
        <taxon>Spiralia</taxon>
        <taxon>Lophotrochozoa</taxon>
        <taxon>Mollusca</taxon>
        <taxon>Gastropoda</taxon>
        <taxon>Patellogastropoda</taxon>
        <taxon>Patelloidea</taxon>
        <taxon>Patellidae</taxon>
        <taxon>Patella</taxon>
    </lineage>
</organism>
<keyword evidence="4 5" id="KW-0472">Membrane</keyword>
<feature type="transmembrane region" description="Helical" evidence="5">
    <location>
        <begin position="93"/>
        <end position="112"/>
    </location>
</feature>
<feature type="transmembrane region" description="Helical" evidence="5">
    <location>
        <begin position="124"/>
        <end position="145"/>
    </location>
</feature>
<dbReference type="Pfam" id="PF07690">
    <property type="entry name" value="MFS_1"/>
    <property type="match status" value="1"/>
</dbReference>
<feature type="transmembrane region" description="Helical" evidence="5">
    <location>
        <begin position="313"/>
        <end position="332"/>
    </location>
</feature>
<proteinExistence type="predicted"/>
<dbReference type="InterPro" id="IPR036259">
    <property type="entry name" value="MFS_trans_sf"/>
</dbReference>
<feature type="transmembrane region" description="Helical" evidence="5">
    <location>
        <begin position="218"/>
        <end position="239"/>
    </location>
</feature>
<dbReference type="InterPro" id="IPR020846">
    <property type="entry name" value="MFS_dom"/>
</dbReference>
<evidence type="ECO:0000256" key="3">
    <source>
        <dbReference type="ARBA" id="ARBA00022989"/>
    </source>
</evidence>
<dbReference type="AlphaFoldDB" id="A0AAN8JT39"/>
<dbReference type="Proteomes" id="UP001347796">
    <property type="component" value="Unassembled WGS sequence"/>
</dbReference>
<dbReference type="Gene3D" id="1.20.1250.20">
    <property type="entry name" value="MFS general substrate transporter like domains"/>
    <property type="match status" value="1"/>
</dbReference>
<feature type="transmembrane region" description="Helical" evidence="5">
    <location>
        <begin position="434"/>
        <end position="453"/>
    </location>
</feature>
<gene>
    <name evidence="7" type="ORF">SNE40_009217</name>
</gene>
<evidence type="ECO:0000256" key="2">
    <source>
        <dbReference type="ARBA" id="ARBA00022692"/>
    </source>
</evidence>
<feature type="transmembrane region" description="Helical" evidence="5">
    <location>
        <begin position="187"/>
        <end position="212"/>
    </location>
</feature>
<evidence type="ECO:0000313" key="7">
    <source>
        <dbReference type="EMBL" id="KAK6181344.1"/>
    </source>
</evidence>
<comment type="subcellular location">
    <subcellularLocation>
        <location evidence="1">Membrane</location>
        <topology evidence="1">Multi-pass membrane protein</topology>
    </subcellularLocation>
</comment>
<dbReference type="InterPro" id="IPR011701">
    <property type="entry name" value="MFS"/>
</dbReference>
<feature type="transmembrane region" description="Helical" evidence="5">
    <location>
        <begin position="368"/>
        <end position="388"/>
    </location>
</feature>
<dbReference type="PANTHER" id="PTHR23507">
    <property type="entry name" value="ZGC:174356"/>
    <property type="match status" value="1"/>
</dbReference>
<feature type="transmembrane region" description="Helical" evidence="5">
    <location>
        <begin position="400"/>
        <end position="422"/>
    </location>
</feature>
<feature type="transmembrane region" description="Helical" evidence="5">
    <location>
        <begin position="21"/>
        <end position="46"/>
    </location>
</feature>
<evidence type="ECO:0000259" key="6">
    <source>
        <dbReference type="PROSITE" id="PS50850"/>
    </source>
</evidence>
<name>A0AAN8JT39_PATCE</name>
<sequence>MENQEEELTPSSKILPSNFPYFRAWLVSGISVVLYTVAGITISPVITQYVEAKLREEVFGSSKSNGTIRTCGNSTLTKNDQLEQGIQEEVSRLTLYFALVGNSAAFFMSIFLGPLSDSLGRKIIFLIPMFGILVKSLFVTFIIYFKLNIYYMYLAYGIDGLSGKNFVMLVATFAYSVDVAKPGKSRTIALTIMEGCMALAAGLGQLGAGYLIRSTGFFYTLVMFDIISALEIAVVFFFLPETVTNKQWRNSSLLGSIKKVFGFYFTDGTLHDRLCYVIALGTFFFGVVTTLGRTTLETIYQLGEPFCWNSVQIGYYGAFRLTALVLFSTAAVKILQPYFQDETIAIISTISAIAGLIFEGVINTSWLMYLVPVLGVLGGAAIPISRAIMSEMTLPSRQGALFASIAVIETICTSASNTLYNAVYNATVEYYKGIVWFNMAGLAFIDIIFFLLYKWQYNKNTDSEMDLVT</sequence>
<feature type="transmembrane region" description="Helical" evidence="5">
    <location>
        <begin position="274"/>
        <end position="293"/>
    </location>
</feature>
<dbReference type="GO" id="GO:0022857">
    <property type="term" value="F:transmembrane transporter activity"/>
    <property type="evidence" value="ECO:0007669"/>
    <property type="project" value="InterPro"/>
</dbReference>
<comment type="caution">
    <text evidence="7">The sequence shown here is derived from an EMBL/GenBank/DDBJ whole genome shotgun (WGS) entry which is preliminary data.</text>
</comment>